<feature type="compositionally biased region" description="Basic and acidic residues" evidence="1">
    <location>
        <begin position="273"/>
        <end position="289"/>
    </location>
</feature>
<dbReference type="EMBL" id="VSWC01000001">
    <property type="protein sequence ID" value="KAA1119052.1"/>
    <property type="molecule type" value="Genomic_DNA"/>
</dbReference>
<evidence type="ECO:0000313" key="4">
    <source>
        <dbReference type="EMBL" id="KAA1119052.1"/>
    </source>
</evidence>
<feature type="region of interest" description="Disordered" evidence="1">
    <location>
        <begin position="105"/>
        <end position="140"/>
    </location>
</feature>
<organism evidence="3 6">
    <name type="scientific">Puccinia graminis f. sp. tritici</name>
    <dbReference type="NCBI Taxonomy" id="56615"/>
    <lineage>
        <taxon>Eukaryota</taxon>
        <taxon>Fungi</taxon>
        <taxon>Dikarya</taxon>
        <taxon>Basidiomycota</taxon>
        <taxon>Pucciniomycotina</taxon>
        <taxon>Pucciniomycetes</taxon>
        <taxon>Pucciniales</taxon>
        <taxon>Pucciniaceae</taxon>
        <taxon>Puccinia</taxon>
    </lineage>
</organism>
<accession>A0A5B0P168</accession>
<dbReference type="EMBL" id="VDEP01000238">
    <property type="protein sequence ID" value="KAA1121422.1"/>
    <property type="molecule type" value="Genomic_DNA"/>
</dbReference>
<keyword evidence="2" id="KW-0732">Signal</keyword>
<dbReference type="OrthoDB" id="2508797at2759"/>
<evidence type="ECO:0000313" key="6">
    <source>
        <dbReference type="Proteomes" id="UP000324748"/>
    </source>
</evidence>
<dbReference type="EMBL" id="VSWC01000079">
    <property type="protein sequence ID" value="KAA1095151.1"/>
    <property type="molecule type" value="Genomic_DNA"/>
</dbReference>
<proteinExistence type="predicted"/>
<feature type="chain" id="PRO_5036137633" evidence="2">
    <location>
        <begin position="19"/>
        <end position="366"/>
    </location>
</feature>
<evidence type="ECO:0000313" key="5">
    <source>
        <dbReference type="EMBL" id="KAA1121422.1"/>
    </source>
</evidence>
<dbReference type="AlphaFoldDB" id="A0A5B0P168"/>
<feature type="compositionally biased region" description="Basic and acidic residues" evidence="1">
    <location>
        <begin position="296"/>
        <end position="308"/>
    </location>
</feature>
<name>A0A5B0P168_PUCGR</name>
<evidence type="ECO:0000313" key="7">
    <source>
        <dbReference type="Proteomes" id="UP000325313"/>
    </source>
</evidence>
<dbReference type="Proteomes" id="UP000324748">
    <property type="component" value="Unassembled WGS sequence"/>
</dbReference>
<evidence type="ECO:0000256" key="1">
    <source>
        <dbReference type="SAM" id="MobiDB-lite"/>
    </source>
</evidence>
<dbReference type="Proteomes" id="UP000325313">
    <property type="component" value="Unassembled WGS sequence"/>
</dbReference>
<reference evidence="6 7" key="1">
    <citation type="submission" date="2019-05" db="EMBL/GenBank/DDBJ databases">
        <title>Emergence of the Ug99 lineage of the wheat stem rust pathogen through somatic hybridization.</title>
        <authorList>
            <person name="Li F."/>
            <person name="Upadhyaya N.M."/>
            <person name="Sperschneider J."/>
            <person name="Matny O."/>
            <person name="Nguyen-Phuc H."/>
            <person name="Mago R."/>
            <person name="Raley C."/>
            <person name="Miller M.E."/>
            <person name="Silverstein K.A.T."/>
            <person name="Henningsen E."/>
            <person name="Hirsch C.D."/>
            <person name="Visser B."/>
            <person name="Pretorius Z.A."/>
            <person name="Steffenson B.J."/>
            <person name="Schwessinger B."/>
            <person name="Dodds P.N."/>
            <person name="Figueroa M."/>
        </authorList>
    </citation>
    <scope>NUCLEOTIDE SEQUENCE [LARGE SCALE GENOMIC DNA]</scope>
    <source>
        <strain evidence="3">21-0</strain>
        <strain evidence="5 7">Ug99</strain>
    </source>
</reference>
<keyword evidence="6" id="KW-1185">Reference proteome</keyword>
<gene>
    <name evidence="4" type="ORF">PGT21_013701</name>
    <name evidence="3" type="ORF">PGT21_036114</name>
    <name evidence="5" type="ORF">PGTUg99_023550</name>
</gene>
<feature type="signal peptide" evidence="2">
    <location>
        <begin position="1"/>
        <end position="18"/>
    </location>
</feature>
<comment type="caution">
    <text evidence="3">The sequence shown here is derived from an EMBL/GenBank/DDBJ whole genome shotgun (WGS) entry which is preliminary data.</text>
</comment>
<sequence>MIKFAFLCLAMSIAIVEALGGKAYHVATVKIADHDYKIFDCTPFIQSNTKTKENDSDIINADPEMKEDGSNIFKNDAQNEENGNNIMKKGAETATQSHPEIEEIGSNIDPETEEHGSDIIKNKTGTEETPSEDKQDKKSPYTWVQFANTVPQTELQIYNPSRGKVVNLVTSPNDHCNIGILEEQPWIVATSRKLSWGHMPAFPPLNEEIKERVMEYFKEHLATGQQNKVSEEQVEVKLMKGISPEGTVANGNLPEEEMTWLEEYQPEQALQKSPEKAQKEEDPQEKDPQQEEAPQQEEHFEEKAENKGTGHQGVVQGRDPSEEHRVEAARIQEVLVGKDKSKPHRRQLLECFPFLRCGKRDSATLE</sequence>
<feature type="compositionally biased region" description="Basic and acidic residues" evidence="1">
    <location>
        <begin position="113"/>
        <end position="139"/>
    </location>
</feature>
<protein>
    <submittedName>
        <fullName evidence="3">Uncharacterized protein</fullName>
    </submittedName>
</protein>
<feature type="region of interest" description="Disordered" evidence="1">
    <location>
        <begin position="266"/>
        <end position="325"/>
    </location>
</feature>
<evidence type="ECO:0000313" key="3">
    <source>
        <dbReference type="EMBL" id="KAA1095151.1"/>
    </source>
</evidence>
<evidence type="ECO:0000256" key="2">
    <source>
        <dbReference type="SAM" id="SignalP"/>
    </source>
</evidence>